<dbReference type="EC" id="2.1.1.-" evidence="6"/>
<name>A0A517YDZ8_9BACT</name>
<dbReference type="EMBL" id="CP036274">
    <property type="protein sequence ID" value="QDU28439.1"/>
    <property type="molecule type" value="Genomic_DNA"/>
</dbReference>
<feature type="binding site" evidence="6">
    <location>
        <position position="192"/>
    </location>
    <ligand>
        <name>S-adenosyl-L-methionine</name>
        <dbReference type="ChEBI" id="CHEBI:59789"/>
    </ligand>
</feature>
<dbReference type="Proteomes" id="UP000315017">
    <property type="component" value="Chromosome"/>
</dbReference>
<dbReference type="Gene3D" id="3.40.50.150">
    <property type="entry name" value="Vaccinia Virus protein VP39"/>
    <property type="match status" value="1"/>
</dbReference>
<keyword evidence="5 6" id="KW-0949">S-adenosyl-L-methionine</keyword>
<evidence type="ECO:0000256" key="7">
    <source>
        <dbReference type="SAM" id="MobiDB-lite"/>
    </source>
</evidence>
<comment type="subcellular location">
    <subcellularLocation>
        <location evidence="6">Cytoplasm</location>
    </subcellularLocation>
</comment>
<evidence type="ECO:0000256" key="4">
    <source>
        <dbReference type="ARBA" id="ARBA00022679"/>
    </source>
</evidence>
<keyword evidence="1 6" id="KW-0963">Cytoplasm</keyword>
<dbReference type="InterPro" id="IPR029063">
    <property type="entry name" value="SAM-dependent_MTases_sf"/>
</dbReference>
<keyword evidence="4 6" id="KW-0808">Transferase</keyword>
<dbReference type="AlphaFoldDB" id="A0A517YDZ8"/>
<keyword evidence="3 6" id="KW-0489">Methyltransferase</keyword>
<feature type="region of interest" description="Disordered" evidence="7">
    <location>
        <begin position="1"/>
        <end position="39"/>
    </location>
</feature>
<dbReference type="KEGG" id="aagg:ETAA8_35390"/>
<dbReference type="OrthoDB" id="9808773at2"/>
<gene>
    <name evidence="6 8" type="primary">rsmG</name>
    <name evidence="8" type="ORF">ETAA8_35390</name>
</gene>
<feature type="binding site" evidence="6">
    <location>
        <begin position="150"/>
        <end position="152"/>
    </location>
    <ligand>
        <name>S-adenosyl-L-methionine</name>
        <dbReference type="ChEBI" id="CHEBI:59789"/>
    </ligand>
</feature>
<comment type="function">
    <text evidence="6">Specifically methylates the N7 position of a guanine in 16S rRNA.</text>
</comment>
<keyword evidence="2 6" id="KW-0698">rRNA processing</keyword>
<keyword evidence="9" id="KW-1185">Reference proteome</keyword>
<feature type="binding site" evidence="6">
    <location>
        <position position="127"/>
    </location>
    <ligand>
        <name>S-adenosyl-L-methionine</name>
        <dbReference type="ChEBI" id="CHEBI:59789"/>
    </ligand>
</feature>
<dbReference type="InterPro" id="IPR003682">
    <property type="entry name" value="rRNA_ssu_MeTfrase_G"/>
</dbReference>
<dbReference type="GO" id="GO:0070043">
    <property type="term" value="F:rRNA (guanine-N7-)-methyltransferase activity"/>
    <property type="evidence" value="ECO:0007669"/>
    <property type="project" value="UniProtKB-UniRule"/>
</dbReference>
<evidence type="ECO:0000313" key="9">
    <source>
        <dbReference type="Proteomes" id="UP000315017"/>
    </source>
</evidence>
<proteinExistence type="inferred from homology"/>
<comment type="similarity">
    <text evidence="6">Belongs to the methyltransferase superfamily. RNA methyltransferase RsmG family.</text>
</comment>
<dbReference type="GO" id="GO:0005829">
    <property type="term" value="C:cytosol"/>
    <property type="evidence" value="ECO:0007669"/>
    <property type="project" value="TreeGrafter"/>
</dbReference>
<evidence type="ECO:0000256" key="3">
    <source>
        <dbReference type="ARBA" id="ARBA00022603"/>
    </source>
</evidence>
<evidence type="ECO:0000256" key="5">
    <source>
        <dbReference type="ARBA" id="ARBA00022691"/>
    </source>
</evidence>
<dbReference type="PANTHER" id="PTHR31760:SF0">
    <property type="entry name" value="S-ADENOSYL-L-METHIONINE-DEPENDENT METHYLTRANSFERASES SUPERFAMILY PROTEIN"/>
    <property type="match status" value="1"/>
</dbReference>
<evidence type="ECO:0000256" key="1">
    <source>
        <dbReference type="ARBA" id="ARBA00022490"/>
    </source>
</evidence>
<dbReference type="SUPFAM" id="SSF53335">
    <property type="entry name" value="S-adenosyl-L-methionine-dependent methyltransferases"/>
    <property type="match status" value="1"/>
</dbReference>
<evidence type="ECO:0000256" key="2">
    <source>
        <dbReference type="ARBA" id="ARBA00022552"/>
    </source>
</evidence>
<reference evidence="8 9" key="1">
    <citation type="submission" date="2019-02" db="EMBL/GenBank/DDBJ databases">
        <title>Deep-cultivation of Planctomycetes and their phenomic and genomic characterization uncovers novel biology.</title>
        <authorList>
            <person name="Wiegand S."/>
            <person name="Jogler M."/>
            <person name="Boedeker C."/>
            <person name="Pinto D."/>
            <person name="Vollmers J."/>
            <person name="Rivas-Marin E."/>
            <person name="Kohn T."/>
            <person name="Peeters S.H."/>
            <person name="Heuer A."/>
            <person name="Rast P."/>
            <person name="Oberbeckmann S."/>
            <person name="Bunk B."/>
            <person name="Jeske O."/>
            <person name="Meyerdierks A."/>
            <person name="Storesund J.E."/>
            <person name="Kallscheuer N."/>
            <person name="Luecker S."/>
            <person name="Lage O.M."/>
            <person name="Pohl T."/>
            <person name="Merkel B.J."/>
            <person name="Hornburger P."/>
            <person name="Mueller R.-W."/>
            <person name="Bruemmer F."/>
            <person name="Labrenz M."/>
            <person name="Spormann A.M."/>
            <person name="Op den Camp H."/>
            <person name="Overmann J."/>
            <person name="Amann R."/>
            <person name="Jetten M.S.M."/>
            <person name="Mascher T."/>
            <person name="Medema M.H."/>
            <person name="Devos D.P."/>
            <person name="Kaster A.-K."/>
            <person name="Ovreas L."/>
            <person name="Rohde M."/>
            <person name="Galperin M.Y."/>
            <person name="Jogler C."/>
        </authorList>
    </citation>
    <scope>NUCLEOTIDE SEQUENCE [LARGE SCALE GENOMIC DNA]</scope>
    <source>
        <strain evidence="8 9">ETA_A8</strain>
    </source>
</reference>
<comment type="caution">
    <text evidence="6">Lacks conserved residue(s) required for the propagation of feature annotation.</text>
</comment>
<dbReference type="PANTHER" id="PTHR31760">
    <property type="entry name" value="S-ADENOSYL-L-METHIONINE-DEPENDENT METHYLTRANSFERASES SUPERFAMILY PROTEIN"/>
    <property type="match status" value="1"/>
</dbReference>
<dbReference type="HAMAP" id="MF_00074">
    <property type="entry name" value="16SrRNA_methyltr_G"/>
    <property type="match status" value="1"/>
</dbReference>
<sequence>MTAIPTLCPIALSPENARVTDEKSPEESSSETSPVDEVALDPAPAKEPAVDLYPNDTLVAALDRHQIQVQPDQFKLLEQYCRLLWDWNEKINLTRHTTYEKFVNRDLVDTLQLATLIHPKEEILDVGSGGGVPGITLAIMRPDLEITLSETTGKKARVLEDMVKQLKLPVTVFACRTESILDDTRYDALTARAVGPLWQLLTWFRPHWSLIGRLLLIKGPKWTEEQAEAKRRGLLRELELKVGAQYPMPGTDSDSVILKVWHQGGRER</sequence>
<evidence type="ECO:0000313" key="8">
    <source>
        <dbReference type="EMBL" id="QDU28439.1"/>
    </source>
</evidence>
<protein>
    <recommendedName>
        <fullName evidence="6">Ribosomal RNA small subunit methyltransferase G</fullName>
        <ecNumber evidence="6">2.1.1.-</ecNumber>
    </recommendedName>
    <alternativeName>
        <fullName evidence="6">16S rRNA 7-methylguanosine methyltransferase</fullName>
        <shortName evidence="6">16S rRNA m7G methyltransferase</shortName>
    </alternativeName>
</protein>
<dbReference type="Pfam" id="PF02527">
    <property type="entry name" value="GidB"/>
    <property type="match status" value="1"/>
</dbReference>
<organism evidence="8 9">
    <name type="scientific">Anatilimnocola aggregata</name>
    <dbReference type="NCBI Taxonomy" id="2528021"/>
    <lineage>
        <taxon>Bacteria</taxon>
        <taxon>Pseudomonadati</taxon>
        <taxon>Planctomycetota</taxon>
        <taxon>Planctomycetia</taxon>
        <taxon>Pirellulales</taxon>
        <taxon>Pirellulaceae</taxon>
        <taxon>Anatilimnocola</taxon>
    </lineage>
</organism>
<accession>A0A517YDZ8</accession>
<evidence type="ECO:0000256" key="6">
    <source>
        <dbReference type="HAMAP-Rule" id="MF_00074"/>
    </source>
</evidence>
<dbReference type="NCBIfam" id="TIGR00138">
    <property type="entry name" value="rsmG_gidB"/>
    <property type="match status" value="1"/>
</dbReference>